<gene>
    <name evidence="2" type="primary">LOC112292647</name>
</gene>
<reference evidence="2 3" key="2">
    <citation type="journal article" date="2018" name="Plant J.">
        <title>The Physcomitrella patens chromosome-scale assembly reveals moss genome structure and evolution.</title>
        <authorList>
            <person name="Lang D."/>
            <person name="Ullrich K.K."/>
            <person name="Murat F."/>
            <person name="Fuchs J."/>
            <person name="Jenkins J."/>
            <person name="Haas F.B."/>
            <person name="Piednoel M."/>
            <person name="Gundlach H."/>
            <person name="Van Bel M."/>
            <person name="Meyberg R."/>
            <person name="Vives C."/>
            <person name="Morata J."/>
            <person name="Symeonidi A."/>
            <person name="Hiss M."/>
            <person name="Muchero W."/>
            <person name="Kamisugi Y."/>
            <person name="Saleh O."/>
            <person name="Blanc G."/>
            <person name="Decker E.L."/>
            <person name="van Gessel N."/>
            <person name="Grimwood J."/>
            <person name="Hayes R.D."/>
            <person name="Graham S.W."/>
            <person name="Gunter L.E."/>
            <person name="McDaniel S.F."/>
            <person name="Hoernstein S.N.W."/>
            <person name="Larsson A."/>
            <person name="Li F.W."/>
            <person name="Perroud P.F."/>
            <person name="Phillips J."/>
            <person name="Ranjan P."/>
            <person name="Rokshar D.S."/>
            <person name="Rothfels C.J."/>
            <person name="Schneider L."/>
            <person name="Shu S."/>
            <person name="Stevenson D.W."/>
            <person name="Thummler F."/>
            <person name="Tillich M."/>
            <person name="Villarreal Aguilar J.C."/>
            <person name="Widiez T."/>
            <person name="Wong G.K."/>
            <person name="Wymore A."/>
            <person name="Zhang Y."/>
            <person name="Zimmer A.D."/>
            <person name="Quatrano R.S."/>
            <person name="Mayer K.F.X."/>
            <person name="Goodstein D."/>
            <person name="Casacuberta J.M."/>
            <person name="Vandepoele K."/>
            <person name="Reski R."/>
            <person name="Cuming A.C."/>
            <person name="Tuskan G.A."/>
            <person name="Maumus F."/>
            <person name="Salse J."/>
            <person name="Schmutz J."/>
            <person name="Rensing S.A."/>
        </authorList>
    </citation>
    <scope>NUCLEOTIDE SEQUENCE [LARGE SCALE GENOMIC DNA]</scope>
    <source>
        <strain evidence="2 3">cv. Gransden 2004</strain>
    </source>
</reference>
<dbReference type="InterPro" id="IPR038943">
    <property type="entry name" value="PLDrp1-like"/>
</dbReference>
<dbReference type="GO" id="GO:0070300">
    <property type="term" value="F:phosphatidic acid binding"/>
    <property type="evidence" value="ECO:0007669"/>
    <property type="project" value="InterPro"/>
</dbReference>
<dbReference type="Proteomes" id="UP000006727">
    <property type="component" value="Chromosome 15"/>
</dbReference>
<dbReference type="EnsemblPlants" id="Pp3c15_18630V3.2">
    <property type="protein sequence ID" value="PAC:32927281.CDS.1"/>
    <property type="gene ID" value="Pp3c15_18630"/>
</dbReference>
<feature type="compositionally biased region" description="Basic and acidic residues" evidence="1">
    <location>
        <begin position="137"/>
        <end position="149"/>
    </location>
</feature>
<dbReference type="Gramene" id="Pp3c15_18630V3.2">
    <property type="protein sequence ID" value="PAC:32927281.CDS.1"/>
    <property type="gene ID" value="Pp3c15_18630"/>
</dbReference>
<name>A9TCZ4_PHYPA</name>
<proteinExistence type="predicted"/>
<dbReference type="GeneID" id="112292647"/>
<feature type="compositionally biased region" description="Basic and acidic residues" evidence="1">
    <location>
        <begin position="228"/>
        <end position="239"/>
    </location>
</feature>
<sequence length="289" mass="33294">MVHRFQELENYDDYDPVPYQGGYDQQEAYGSIRRADEECGYRRTDYGEDDEEQEVEYGNESNPYGRGPPGPSIYGGHPRPGEVYGGGRDRTGRRNDEAQPDEGVETGYGRRHPSYGKESGYLKPRPAYGEEEESYEEEGHGNRNPRRDYDDEVPEELRYQQSRRVHSDERHEQYHSSYSRTSYGGVPQEEGYGSGYGRTKDDEETEESGYGGGYGRKKKNESEDEGSDGSRGRREKKDSEDEGSDGYSGRRKKKNDDEEDEDENRGYGGYGSRRNDDEEEEEAPKKSWW</sequence>
<protein>
    <submittedName>
        <fullName evidence="2">Uncharacterized protein</fullName>
    </submittedName>
</protein>
<dbReference type="PANTHER" id="PTHR33971:SF1">
    <property type="entry name" value="OS02G0743600 PROTEIN"/>
    <property type="match status" value="1"/>
</dbReference>
<keyword evidence="3" id="KW-1185">Reference proteome</keyword>
<accession>A9TCZ4</accession>
<feature type="compositionally biased region" description="Basic and acidic residues" evidence="1">
    <location>
        <begin position="33"/>
        <end position="46"/>
    </location>
</feature>
<reference evidence="2 3" key="1">
    <citation type="journal article" date="2008" name="Science">
        <title>The Physcomitrella genome reveals evolutionary insights into the conquest of land by plants.</title>
        <authorList>
            <person name="Rensing S."/>
            <person name="Lang D."/>
            <person name="Zimmer A."/>
            <person name="Terry A."/>
            <person name="Salamov A."/>
            <person name="Shapiro H."/>
            <person name="Nishiyama T."/>
            <person name="Perroud P.-F."/>
            <person name="Lindquist E."/>
            <person name="Kamisugi Y."/>
            <person name="Tanahashi T."/>
            <person name="Sakakibara K."/>
            <person name="Fujita T."/>
            <person name="Oishi K."/>
            <person name="Shin-I T."/>
            <person name="Kuroki Y."/>
            <person name="Toyoda A."/>
            <person name="Suzuki Y."/>
            <person name="Hashimoto A."/>
            <person name="Yamaguchi K."/>
            <person name="Sugano A."/>
            <person name="Kohara Y."/>
            <person name="Fujiyama A."/>
            <person name="Anterola A."/>
            <person name="Aoki S."/>
            <person name="Ashton N."/>
            <person name="Barbazuk W.B."/>
            <person name="Barker E."/>
            <person name="Bennetzen J."/>
            <person name="Bezanilla M."/>
            <person name="Blankenship R."/>
            <person name="Cho S.H."/>
            <person name="Dutcher S."/>
            <person name="Estelle M."/>
            <person name="Fawcett J.A."/>
            <person name="Gundlach H."/>
            <person name="Hanada K."/>
            <person name="Heyl A."/>
            <person name="Hicks K.A."/>
            <person name="Hugh J."/>
            <person name="Lohr M."/>
            <person name="Mayer K."/>
            <person name="Melkozernov A."/>
            <person name="Murata T."/>
            <person name="Nelson D."/>
            <person name="Pils B."/>
            <person name="Prigge M."/>
            <person name="Reiss B."/>
            <person name="Renner T."/>
            <person name="Rombauts S."/>
            <person name="Rushton P."/>
            <person name="Sanderfoot A."/>
            <person name="Schween G."/>
            <person name="Shiu S.-H."/>
            <person name="Stueber K."/>
            <person name="Theodoulou F.L."/>
            <person name="Tu H."/>
            <person name="Van de Peer Y."/>
            <person name="Verrier P.J."/>
            <person name="Waters E."/>
            <person name="Wood A."/>
            <person name="Yang L."/>
            <person name="Cove D."/>
            <person name="Cuming A."/>
            <person name="Hasebe M."/>
            <person name="Lucas S."/>
            <person name="Mishler D.B."/>
            <person name="Reski R."/>
            <person name="Grigoriev I."/>
            <person name="Quatrano R.S."/>
            <person name="Boore J.L."/>
        </authorList>
    </citation>
    <scope>NUCLEOTIDE SEQUENCE [LARGE SCALE GENOMIC DNA]</scope>
    <source>
        <strain evidence="2 3">cv. Gransden 2004</strain>
    </source>
</reference>
<feature type="compositionally biased region" description="Basic and acidic residues" evidence="1">
    <location>
        <begin position="87"/>
        <end position="97"/>
    </location>
</feature>
<evidence type="ECO:0000313" key="2">
    <source>
        <dbReference type="EnsemblPlants" id="PAC:32927281.CDS.1"/>
    </source>
</evidence>
<dbReference type="OrthoDB" id="783250at2759"/>
<dbReference type="EMBL" id="ABEU02000015">
    <property type="status" value="NOT_ANNOTATED_CDS"/>
    <property type="molecule type" value="Genomic_DNA"/>
</dbReference>
<feature type="compositionally biased region" description="Acidic residues" evidence="1">
    <location>
        <begin position="47"/>
        <end position="57"/>
    </location>
</feature>
<dbReference type="PANTHER" id="PTHR33971">
    <property type="entry name" value="OS06G0232000 PROTEIN"/>
    <property type="match status" value="1"/>
</dbReference>
<evidence type="ECO:0000256" key="1">
    <source>
        <dbReference type="SAM" id="MobiDB-lite"/>
    </source>
</evidence>
<feature type="region of interest" description="Disordered" evidence="1">
    <location>
        <begin position="1"/>
        <end position="289"/>
    </location>
</feature>
<organism evidence="2 3">
    <name type="scientific">Physcomitrium patens</name>
    <name type="common">Spreading-leaved earth moss</name>
    <name type="synonym">Physcomitrella patens</name>
    <dbReference type="NCBI Taxonomy" id="3218"/>
    <lineage>
        <taxon>Eukaryota</taxon>
        <taxon>Viridiplantae</taxon>
        <taxon>Streptophyta</taxon>
        <taxon>Embryophyta</taxon>
        <taxon>Bryophyta</taxon>
        <taxon>Bryophytina</taxon>
        <taxon>Bryopsida</taxon>
        <taxon>Funariidae</taxon>
        <taxon>Funariales</taxon>
        <taxon>Funariaceae</taxon>
        <taxon>Physcomitrium</taxon>
    </lineage>
</organism>
<dbReference type="RefSeq" id="XP_024397109.1">
    <property type="nucleotide sequence ID" value="XM_024541341.2"/>
</dbReference>
<dbReference type="AlphaFoldDB" id="A9TCZ4"/>
<evidence type="ECO:0000313" key="3">
    <source>
        <dbReference type="Proteomes" id="UP000006727"/>
    </source>
</evidence>
<dbReference type="KEGG" id="ppp:112292647"/>
<reference evidence="2" key="3">
    <citation type="submission" date="2020-12" db="UniProtKB">
        <authorList>
            <consortium name="EnsemblPlants"/>
        </authorList>
    </citation>
    <scope>IDENTIFICATION</scope>
</reference>
<feature type="compositionally biased region" description="Basic and acidic residues" evidence="1">
    <location>
        <begin position="165"/>
        <end position="174"/>
    </location>
</feature>